<dbReference type="Gene3D" id="3.30.1340.30">
    <property type="match status" value="1"/>
</dbReference>
<evidence type="ECO:0000313" key="3">
    <source>
        <dbReference type="Proteomes" id="UP000316855"/>
    </source>
</evidence>
<gene>
    <name evidence="2" type="ORF">Pan161_53160</name>
</gene>
<protein>
    <submittedName>
        <fullName evidence="2">BON domain protein</fullName>
    </submittedName>
</protein>
<keyword evidence="3" id="KW-1185">Reference proteome</keyword>
<sequence>MELQKETRIVLAPNPDNQLVARIRRVLRLSGYAALSQIRVAVEQRDVRLEGQVPTYFLKQVAQTQVLSLEEVQFVSNNLVVEDGYNNHF</sequence>
<reference evidence="2 3" key="1">
    <citation type="submission" date="2019-02" db="EMBL/GenBank/DDBJ databases">
        <title>Deep-cultivation of Planctomycetes and their phenomic and genomic characterization uncovers novel biology.</title>
        <authorList>
            <person name="Wiegand S."/>
            <person name="Jogler M."/>
            <person name="Boedeker C."/>
            <person name="Pinto D."/>
            <person name="Vollmers J."/>
            <person name="Rivas-Marin E."/>
            <person name="Kohn T."/>
            <person name="Peeters S.H."/>
            <person name="Heuer A."/>
            <person name="Rast P."/>
            <person name="Oberbeckmann S."/>
            <person name="Bunk B."/>
            <person name="Jeske O."/>
            <person name="Meyerdierks A."/>
            <person name="Storesund J.E."/>
            <person name="Kallscheuer N."/>
            <person name="Luecker S."/>
            <person name="Lage O.M."/>
            <person name="Pohl T."/>
            <person name="Merkel B.J."/>
            <person name="Hornburger P."/>
            <person name="Mueller R.-W."/>
            <person name="Bruemmer F."/>
            <person name="Labrenz M."/>
            <person name="Spormann A.M."/>
            <person name="Op den Camp H."/>
            <person name="Overmann J."/>
            <person name="Amann R."/>
            <person name="Jetten M.S.M."/>
            <person name="Mascher T."/>
            <person name="Medema M.H."/>
            <person name="Devos D.P."/>
            <person name="Kaster A.-K."/>
            <person name="Ovreas L."/>
            <person name="Rohde M."/>
            <person name="Galperin M.Y."/>
            <person name="Jogler C."/>
        </authorList>
    </citation>
    <scope>NUCLEOTIDE SEQUENCE [LARGE SCALE GENOMIC DNA]</scope>
    <source>
        <strain evidence="2 3">Pan161</strain>
    </source>
</reference>
<dbReference type="Proteomes" id="UP000316855">
    <property type="component" value="Chromosome"/>
</dbReference>
<feature type="domain" description="BON" evidence="1">
    <location>
        <begin position="15"/>
        <end position="83"/>
    </location>
</feature>
<proteinExistence type="predicted"/>
<evidence type="ECO:0000259" key="1">
    <source>
        <dbReference type="PROSITE" id="PS50914"/>
    </source>
</evidence>
<evidence type="ECO:0000313" key="2">
    <source>
        <dbReference type="EMBL" id="QDT93634.1"/>
    </source>
</evidence>
<dbReference type="Pfam" id="PF04972">
    <property type="entry name" value="BON"/>
    <property type="match status" value="1"/>
</dbReference>
<dbReference type="PROSITE" id="PS50914">
    <property type="entry name" value="BON"/>
    <property type="match status" value="1"/>
</dbReference>
<organism evidence="2 3">
    <name type="scientific">Gimesia algae</name>
    <dbReference type="NCBI Taxonomy" id="2527971"/>
    <lineage>
        <taxon>Bacteria</taxon>
        <taxon>Pseudomonadati</taxon>
        <taxon>Planctomycetota</taxon>
        <taxon>Planctomycetia</taxon>
        <taxon>Planctomycetales</taxon>
        <taxon>Planctomycetaceae</taxon>
        <taxon>Gimesia</taxon>
    </lineage>
</organism>
<accession>A0A517VKT6</accession>
<dbReference type="InterPro" id="IPR007055">
    <property type="entry name" value="BON_dom"/>
</dbReference>
<dbReference type="KEGG" id="gax:Pan161_53160"/>
<dbReference type="EMBL" id="CP036343">
    <property type="protein sequence ID" value="QDT93634.1"/>
    <property type="molecule type" value="Genomic_DNA"/>
</dbReference>
<dbReference type="AlphaFoldDB" id="A0A517VKT6"/>
<name>A0A517VKT6_9PLAN</name>